<evidence type="ECO:0000313" key="3">
    <source>
        <dbReference type="Proteomes" id="UP001153321"/>
    </source>
</evidence>
<proteinExistence type="predicted"/>
<gene>
    <name evidence="2" type="ORF">SPLIT_LOCUS5582</name>
</gene>
<dbReference type="Proteomes" id="UP001153321">
    <property type="component" value="Chromosome 20"/>
</dbReference>
<accession>A0A9P0I2R6</accession>
<keyword evidence="1" id="KW-0472">Membrane</keyword>
<evidence type="ECO:0000256" key="1">
    <source>
        <dbReference type="SAM" id="Phobius"/>
    </source>
</evidence>
<organism evidence="2 3">
    <name type="scientific">Spodoptera littoralis</name>
    <name type="common">Egyptian cotton leafworm</name>
    <dbReference type="NCBI Taxonomy" id="7109"/>
    <lineage>
        <taxon>Eukaryota</taxon>
        <taxon>Metazoa</taxon>
        <taxon>Ecdysozoa</taxon>
        <taxon>Arthropoda</taxon>
        <taxon>Hexapoda</taxon>
        <taxon>Insecta</taxon>
        <taxon>Pterygota</taxon>
        <taxon>Neoptera</taxon>
        <taxon>Endopterygota</taxon>
        <taxon>Lepidoptera</taxon>
        <taxon>Glossata</taxon>
        <taxon>Ditrysia</taxon>
        <taxon>Noctuoidea</taxon>
        <taxon>Noctuidae</taxon>
        <taxon>Amphipyrinae</taxon>
        <taxon>Spodoptera</taxon>
    </lineage>
</organism>
<keyword evidence="1" id="KW-1133">Transmembrane helix</keyword>
<reference evidence="2" key="1">
    <citation type="submission" date="2022-02" db="EMBL/GenBank/DDBJ databases">
        <authorList>
            <person name="King R."/>
        </authorList>
    </citation>
    <scope>NUCLEOTIDE SEQUENCE</scope>
</reference>
<keyword evidence="1" id="KW-0812">Transmembrane</keyword>
<feature type="transmembrane region" description="Helical" evidence="1">
    <location>
        <begin position="12"/>
        <end position="31"/>
    </location>
</feature>
<evidence type="ECO:0000313" key="2">
    <source>
        <dbReference type="EMBL" id="CAH1640226.1"/>
    </source>
</evidence>
<keyword evidence="3" id="KW-1185">Reference proteome</keyword>
<sequence length="100" mass="11673">MLFSLVQGDKVFIKYSLLLLIIIVIEDFFYISCNFFNQSQHVCLLAEPDLCNLTMIESLAQFADFYSYRFEYGSPKISMPKWALVKLNMLNKLKRISLST</sequence>
<dbReference type="AlphaFoldDB" id="A0A9P0I2R6"/>
<dbReference type="EMBL" id="LR824551">
    <property type="protein sequence ID" value="CAH1640226.1"/>
    <property type="molecule type" value="Genomic_DNA"/>
</dbReference>
<protein>
    <submittedName>
        <fullName evidence="2">Uncharacterized protein</fullName>
    </submittedName>
</protein>
<name>A0A9P0I2R6_SPOLI</name>